<name>A0A1F5G677_9BACT</name>
<dbReference type="STRING" id="1797711.A2870_01360"/>
<dbReference type="InterPro" id="IPR046871">
    <property type="entry name" value="Pro_CA_2"/>
</dbReference>
<sequence>MHKAQALVIHCIDFRFQEMIDENLKKRGLFGKFDRISWAGASKDLQNVLNNASISLKLHEPDEIIIYEHEDCGAYEEDNSEETHRANAQNLINKLKEIKPVLKFTTQIATFDGVKEL</sequence>
<dbReference type="SUPFAM" id="SSF53056">
    <property type="entry name" value="beta-carbonic anhydrase, cab"/>
    <property type="match status" value="1"/>
</dbReference>
<organism evidence="1 2">
    <name type="scientific">Candidatus Curtissbacteria bacterium RIFCSPHIGHO2_01_FULL_41_11</name>
    <dbReference type="NCBI Taxonomy" id="1797711"/>
    <lineage>
        <taxon>Bacteria</taxon>
        <taxon>Candidatus Curtissiibacteriota</taxon>
    </lineage>
</organism>
<dbReference type="InterPro" id="IPR036874">
    <property type="entry name" value="Carbonic_anhydrase_sf"/>
</dbReference>
<comment type="caution">
    <text evidence="1">The sequence shown here is derived from an EMBL/GenBank/DDBJ whole genome shotgun (WGS) entry which is preliminary data.</text>
</comment>
<dbReference type="Proteomes" id="UP000179102">
    <property type="component" value="Unassembled WGS sequence"/>
</dbReference>
<dbReference type="GO" id="GO:0008270">
    <property type="term" value="F:zinc ion binding"/>
    <property type="evidence" value="ECO:0007669"/>
    <property type="project" value="InterPro"/>
</dbReference>
<accession>A0A1F5G677</accession>
<dbReference type="GO" id="GO:0004089">
    <property type="term" value="F:carbonate dehydratase activity"/>
    <property type="evidence" value="ECO:0007669"/>
    <property type="project" value="InterPro"/>
</dbReference>
<proteinExistence type="predicted"/>
<dbReference type="Pfam" id="PF20393">
    <property type="entry name" value="Pro_CA_2"/>
    <property type="match status" value="1"/>
</dbReference>
<protein>
    <recommendedName>
        <fullName evidence="3">Carbonic anhydrase</fullName>
    </recommendedName>
</protein>
<dbReference type="AlphaFoldDB" id="A0A1F5G677"/>
<evidence type="ECO:0008006" key="3">
    <source>
        <dbReference type="Google" id="ProtNLM"/>
    </source>
</evidence>
<gene>
    <name evidence="1" type="ORF">A2870_01360</name>
</gene>
<reference evidence="1 2" key="1">
    <citation type="journal article" date="2016" name="Nat. Commun.">
        <title>Thousands of microbial genomes shed light on interconnected biogeochemical processes in an aquifer system.</title>
        <authorList>
            <person name="Anantharaman K."/>
            <person name="Brown C.T."/>
            <person name="Hug L.A."/>
            <person name="Sharon I."/>
            <person name="Castelle C.J."/>
            <person name="Probst A.J."/>
            <person name="Thomas B.C."/>
            <person name="Singh A."/>
            <person name="Wilkins M.J."/>
            <person name="Karaoz U."/>
            <person name="Brodie E.L."/>
            <person name="Williams K.H."/>
            <person name="Hubbard S.S."/>
            <person name="Banfield J.F."/>
        </authorList>
    </citation>
    <scope>NUCLEOTIDE SEQUENCE [LARGE SCALE GENOMIC DNA]</scope>
</reference>
<evidence type="ECO:0000313" key="1">
    <source>
        <dbReference type="EMBL" id="OGD87376.1"/>
    </source>
</evidence>
<dbReference type="Gene3D" id="3.40.1050.10">
    <property type="entry name" value="Carbonic anhydrase"/>
    <property type="match status" value="1"/>
</dbReference>
<dbReference type="EMBL" id="MFAZ01000014">
    <property type="protein sequence ID" value="OGD87376.1"/>
    <property type="molecule type" value="Genomic_DNA"/>
</dbReference>
<evidence type="ECO:0000313" key="2">
    <source>
        <dbReference type="Proteomes" id="UP000179102"/>
    </source>
</evidence>